<dbReference type="SUPFAM" id="SSF54427">
    <property type="entry name" value="NTF2-like"/>
    <property type="match status" value="1"/>
</dbReference>
<dbReference type="NCBIfam" id="NF002486">
    <property type="entry name" value="PRK01752.1"/>
    <property type="match status" value="1"/>
</dbReference>
<dbReference type="EMBL" id="FTOA01000007">
    <property type="protein sequence ID" value="SIT10740.1"/>
    <property type="molecule type" value="Genomic_DNA"/>
</dbReference>
<accession>A0A1N7PJT5</accession>
<evidence type="ECO:0000313" key="2">
    <source>
        <dbReference type="EMBL" id="SIT10740.1"/>
    </source>
</evidence>
<dbReference type="Proteomes" id="UP000185678">
    <property type="component" value="Unassembled WGS sequence"/>
</dbReference>
<sequence length="162" mass="17708">MTSCSCGSSRPYAECCEPFISGAAKPETAEQLMRSRYTAFAVQSIDYLQQTLTPDTQGDFDRGHVSEWAANSEWLGLNVLSTEAGGADDEEGWVEFVARFKLGAQTHTHHETGHFRKLDGQWYYADGISGPRTVRKGPKIGRNDPCTCGSGKKYKKCCGAAA</sequence>
<evidence type="ECO:0000313" key="3">
    <source>
        <dbReference type="Proteomes" id="UP000185678"/>
    </source>
</evidence>
<gene>
    <name evidence="2" type="ORF">SAMN05421779_10712</name>
</gene>
<name>A0A1N7PJT5_9PROT</name>
<dbReference type="InterPro" id="IPR048469">
    <property type="entry name" value="YchJ-like_M"/>
</dbReference>
<dbReference type="SUPFAM" id="SSF103642">
    <property type="entry name" value="Sec-C motif"/>
    <property type="match status" value="1"/>
</dbReference>
<dbReference type="STRING" id="80876.SAMN05421779_10712"/>
<dbReference type="InterPro" id="IPR032710">
    <property type="entry name" value="NTF2-like_dom_sf"/>
</dbReference>
<dbReference type="Gene3D" id="3.10.450.50">
    <property type="match status" value="1"/>
</dbReference>
<protein>
    <submittedName>
        <fullName evidence="2">SEC-C motif-containing protein</fullName>
    </submittedName>
</protein>
<dbReference type="OrthoDB" id="21421at2"/>
<dbReference type="Pfam" id="PF02810">
    <property type="entry name" value="SEC-C"/>
    <property type="match status" value="1"/>
</dbReference>
<feature type="domain" description="YchJ-like middle NTF2-like" evidence="1">
    <location>
        <begin position="28"/>
        <end position="127"/>
    </location>
</feature>
<proteinExistence type="predicted"/>
<dbReference type="NCBIfam" id="NF002449">
    <property type="entry name" value="PRK01617.1"/>
    <property type="match status" value="1"/>
</dbReference>
<dbReference type="RefSeq" id="WP_076401627.1">
    <property type="nucleotide sequence ID" value="NZ_FTOA01000007.1"/>
</dbReference>
<reference evidence="2 3" key="1">
    <citation type="submission" date="2017-01" db="EMBL/GenBank/DDBJ databases">
        <authorList>
            <person name="Mah S.A."/>
            <person name="Swanson W.J."/>
            <person name="Moy G.W."/>
            <person name="Vacquier V.D."/>
        </authorList>
    </citation>
    <scope>NUCLEOTIDE SEQUENCE [LARGE SCALE GENOMIC DNA]</scope>
    <source>
        <strain evidence="2 3">DSM 11589</strain>
    </source>
</reference>
<dbReference type="PANTHER" id="PTHR33747:SF1">
    <property type="entry name" value="ADENYLATE CYCLASE-ASSOCIATED CAP C-TERMINAL DOMAIN-CONTAINING PROTEIN"/>
    <property type="match status" value="1"/>
</dbReference>
<dbReference type="AlphaFoldDB" id="A0A1N7PJT5"/>
<keyword evidence="3" id="KW-1185">Reference proteome</keyword>
<dbReference type="InterPro" id="IPR004027">
    <property type="entry name" value="SEC_C_motif"/>
</dbReference>
<dbReference type="PANTHER" id="PTHR33747">
    <property type="entry name" value="UPF0225 PROTEIN SCO1677"/>
    <property type="match status" value="1"/>
</dbReference>
<dbReference type="Pfam" id="PF17775">
    <property type="entry name" value="YchJ_M-like"/>
    <property type="match status" value="1"/>
</dbReference>
<evidence type="ECO:0000259" key="1">
    <source>
        <dbReference type="Pfam" id="PF17775"/>
    </source>
</evidence>
<organism evidence="2 3">
    <name type="scientific">Insolitispirillum peregrinum</name>
    <dbReference type="NCBI Taxonomy" id="80876"/>
    <lineage>
        <taxon>Bacteria</taxon>
        <taxon>Pseudomonadati</taxon>
        <taxon>Pseudomonadota</taxon>
        <taxon>Alphaproteobacteria</taxon>
        <taxon>Rhodospirillales</taxon>
        <taxon>Novispirillaceae</taxon>
        <taxon>Insolitispirillum</taxon>
    </lineage>
</organism>